<dbReference type="Gene3D" id="3.40.190.150">
    <property type="entry name" value="Bordetella uptake gene, domain 1"/>
    <property type="match status" value="1"/>
</dbReference>
<accession>A0ABZ1B2S5</accession>
<dbReference type="PANTHER" id="PTHR42928">
    <property type="entry name" value="TRICARBOXYLATE-BINDING PROTEIN"/>
    <property type="match status" value="1"/>
</dbReference>
<keyword evidence="3" id="KW-1185">Reference proteome</keyword>
<protein>
    <submittedName>
        <fullName evidence="2">Uncharacterized protein</fullName>
    </submittedName>
</protein>
<name>A0ABZ1B2S5_9ACTN</name>
<evidence type="ECO:0000313" key="2">
    <source>
        <dbReference type="EMBL" id="WRL65098.1"/>
    </source>
</evidence>
<reference evidence="2 3" key="1">
    <citation type="submission" date="2023-12" db="EMBL/GenBank/DDBJ databases">
        <title>Blastococcus brunescens sp. nov., an actonobacterium isolated from sandstone collected in sahara desert.</title>
        <authorList>
            <person name="Gtari M."/>
            <person name="Ghodhbane F."/>
        </authorList>
    </citation>
    <scope>NUCLEOTIDE SEQUENCE [LARGE SCALE GENOMIC DNA]</scope>
    <source>
        <strain evidence="2 3">BMG 8361</strain>
    </source>
</reference>
<dbReference type="InterPro" id="IPR005064">
    <property type="entry name" value="BUG"/>
</dbReference>
<proteinExistence type="inferred from homology"/>
<dbReference type="EMBL" id="CP141261">
    <property type="protein sequence ID" value="WRL65098.1"/>
    <property type="molecule type" value="Genomic_DNA"/>
</dbReference>
<dbReference type="RefSeq" id="WP_324276422.1">
    <property type="nucleotide sequence ID" value="NZ_CP141261.1"/>
</dbReference>
<dbReference type="PANTHER" id="PTHR42928:SF3">
    <property type="entry name" value="UPF0065 PROTEIN YFLP"/>
    <property type="match status" value="1"/>
</dbReference>
<evidence type="ECO:0000256" key="1">
    <source>
        <dbReference type="ARBA" id="ARBA00006987"/>
    </source>
</evidence>
<comment type="similarity">
    <text evidence="1">Belongs to the UPF0065 (bug) family.</text>
</comment>
<dbReference type="Gene3D" id="3.40.190.10">
    <property type="entry name" value="Periplasmic binding protein-like II"/>
    <property type="match status" value="1"/>
</dbReference>
<organism evidence="2 3">
    <name type="scientific">Blastococcus brunescens</name>
    <dbReference type="NCBI Taxonomy" id="1564165"/>
    <lineage>
        <taxon>Bacteria</taxon>
        <taxon>Bacillati</taxon>
        <taxon>Actinomycetota</taxon>
        <taxon>Actinomycetes</taxon>
        <taxon>Geodermatophilales</taxon>
        <taxon>Geodermatophilaceae</taxon>
        <taxon>Blastococcus</taxon>
    </lineage>
</organism>
<dbReference type="InterPro" id="IPR042100">
    <property type="entry name" value="Bug_dom1"/>
</dbReference>
<dbReference type="Proteomes" id="UP001324287">
    <property type="component" value="Chromosome"/>
</dbReference>
<sequence length="123" mass="13330">MIAGDIDLAVLEPTEFLPQVEAGEIDVLLSTGNKPALHEALADVPLASDLGAEEPFVTQVRLFFGAPDLSEAQEQYWVDVLTQWSESDGYAAYIEENALTPQLITGDELDTYISESVETLAGE</sequence>
<gene>
    <name evidence="2" type="ORF">U6N30_05260</name>
</gene>
<evidence type="ECO:0000313" key="3">
    <source>
        <dbReference type="Proteomes" id="UP001324287"/>
    </source>
</evidence>